<organism evidence="2 3">
    <name type="scientific">Leucobacter exalbidus</name>
    <dbReference type="NCBI Taxonomy" id="662960"/>
    <lineage>
        <taxon>Bacteria</taxon>
        <taxon>Bacillati</taxon>
        <taxon>Actinomycetota</taxon>
        <taxon>Actinomycetes</taxon>
        <taxon>Micrococcales</taxon>
        <taxon>Microbacteriaceae</taxon>
        <taxon>Leucobacter</taxon>
    </lineage>
</organism>
<protein>
    <recommendedName>
        <fullName evidence="4">AbiEi antitoxin C-terminal domain-containing protein</fullName>
    </recommendedName>
</protein>
<feature type="region of interest" description="Disordered" evidence="1">
    <location>
        <begin position="1"/>
        <end position="43"/>
    </location>
</feature>
<comment type="caution">
    <text evidence="2">The sequence shown here is derived from an EMBL/GenBank/DDBJ whole genome shotgun (WGS) entry which is preliminary data.</text>
</comment>
<proteinExistence type="predicted"/>
<reference evidence="2" key="1">
    <citation type="submission" date="2021-02" db="EMBL/GenBank/DDBJ databases">
        <title>Sequencing the genomes of 1000 actinobacteria strains.</title>
        <authorList>
            <person name="Klenk H.-P."/>
        </authorList>
    </citation>
    <scope>NUCLEOTIDE SEQUENCE</scope>
    <source>
        <strain evidence="2">DSM 22850</strain>
    </source>
</reference>
<name>A0A940PPB2_9MICO</name>
<dbReference type="AlphaFoldDB" id="A0A940PPB2"/>
<dbReference type="Proteomes" id="UP000675163">
    <property type="component" value="Unassembled WGS sequence"/>
</dbReference>
<evidence type="ECO:0000313" key="2">
    <source>
        <dbReference type="EMBL" id="MBP1325114.1"/>
    </source>
</evidence>
<evidence type="ECO:0008006" key="4">
    <source>
        <dbReference type="Google" id="ProtNLM"/>
    </source>
</evidence>
<gene>
    <name evidence="2" type="ORF">JOF28_000346</name>
</gene>
<dbReference type="EMBL" id="JAFIDA010000001">
    <property type="protein sequence ID" value="MBP1325114.1"/>
    <property type="molecule type" value="Genomic_DNA"/>
</dbReference>
<keyword evidence="3" id="KW-1185">Reference proteome</keyword>
<evidence type="ECO:0000256" key="1">
    <source>
        <dbReference type="SAM" id="MobiDB-lite"/>
    </source>
</evidence>
<dbReference type="RefSeq" id="WP_209704190.1">
    <property type="nucleotide sequence ID" value="NZ_JAFIDA010000001.1"/>
</dbReference>
<accession>A0A940PPB2</accession>
<sequence>MPQTSSAPSTVASSAPEPCALAPSAASPSSTVPNITVPRLHTSRPGRTRINFERWPAAVRSAELAHGTLVRCGPGVRLAAWPDTPATRAHVLRELLGTKLIPILISAAWVWGCAGEPGSPISCSTRGGGRPKLACARTMRVHEFHYAATDLVACDGVALPTPERTVCDLLRLEETFTVSLAVTCRLLVQRGQLSRERCQAALHAGPGRHRARALTRLAALL</sequence>
<feature type="compositionally biased region" description="Low complexity" evidence="1">
    <location>
        <begin position="1"/>
        <end position="30"/>
    </location>
</feature>
<evidence type="ECO:0000313" key="3">
    <source>
        <dbReference type="Proteomes" id="UP000675163"/>
    </source>
</evidence>